<dbReference type="OrthoDB" id="3684942at2"/>
<dbReference type="Pfam" id="PF23451">
    <property type="entry name" value="Zn_ribbon_PaaD"/>
    <property type="match status" value="1"/>
</dbReference>
<dbReference type="Gene3D" id="3.30.300.130">
    <property type="entry name" value="Fe-S cluster assembly (FSCA)"/>
    <property type="match status" value="1"/>
</dbReference>
<dbReference type="InterPro" id="IPR056572">
    <property type="entry name" value="Zn_ribbon_PaaD"/>
</dbReference>
<dbReference type="Proteomes" id="UP000253094">
    <property type="component" value="Unassembled WGS sequence"/>
</dbReference>
<feature type="domain" description="PaaD zinc beta ribbon" evidence="2">
    <location>
        <begin position="115"/>
        <end position="152"/>
    </location>
</feature>
<accession>A0A367FMN7</accession>
<dbReference type="InterPro" id="IPR052339">
    <property type="entry name" value="Fe-S_Maturation_MIP18"/>
</dbReference>
<keyword evidence="4" id="KW-1185">Reference proteome</keyword>
<organism evidence="3 4">
    <name type="scientific">Sphaerisporangium album</name>
    <dbReference type="NCBI Taxonomy" id="509200"/>
    <lineage>
        <taxon>Bacteria</taxon>
        <taxon>Bacillati</taxon>
        <taxon>Actinomycetota</taxon>
        <taxon>Actinomycetes</taxon>
        <taxon>Streptosporangiales</taxon>
        <taxon>Streptosporangiaceae</taxon>
        <taxon>Sphaerisporangium</taxon>
    </lineage>
</organism>
<dbReference type="InterPro" id="IPR002744">
    <property type="entry name" value="MIP18-like"/>
</dbReference>
<dbReference type="PANTHER" id="PTHR42831:SF3">
    <property type="entry name" value="1,2-PHENYLACETYL-COA EPOXIDASE, SUBUNIT D-RELATED"/>
    <property type="match status" value="1"/>
</dbReference>
<evidence type="ECO:0000313" key="3">
    <source>
        <dbReference type="EMBL" id="RCG31169.1"/>
    </source>
</evidence>
<sequence length="154" mass="15930">MVRAEVEAAVGAVPDPELQVLSIGELGMLREVSVDDDGNAVVVVTPTYLGCPALELIKADIAAAARAAGAADVEVVVSMSPPWTTDWLSETARAKLADAGIAPPGRLSLPLLQPGCPRCAFPDTTELASSGAAACMALRLCPSCREPFEHLKAH</sequence>
<comment type="caution">
    <text evidence="3">The sequence shown here is derived from an EMBL/GenBank/DDBJ whole genome shotgun (WGS) entry which is preliminary data.</text>
</comment>
<dbReference type="PANTHER" id="PTHR42831">
    <property type="entry name" value="FE-S PROTEIN MATURATION AUXILIARY FACTOR YITW"/>
    <property type="match status" value="1"/>
</dbReference>
<evidence type="ECO:0000313" key="4">
    <source>
        <dbReference type="Proteomes" id="UP000253094"/>
    </source>
</evidence>
<dbReference type="NCBIfam" id="TIGR02159">
    <property type="entry name" value="PA_CoA_Oxy4"/>
    <property type="match status" value="1"/>
</dbReference>
<dbReference type="RefSeq" id="WP_114028548.1">
    <property type="nucleotide sequence ID" value="NZ_QOIL01000005.1"/>
</dbReference>
<dbReference type="EMBL" id="QOIL01000005">
    <property type="protein sequence ID" value="RCG31169.1"/>
    <property type="molecule type" value="Genomic_DNA"/>
</dbReference>
<feature type="domain" description="MIP18 family-like" evidence="1">
    <location>
        <begin position="3"/>
        <end position="75"/>
    </location>
</feature>
<evidence type="ECO:0000259" key="2">
    <source>
        <dbReference type="Pfam" id="PF23451"/>
    </source>
</evidence>
<reference evidence="3 4" key="1">
    <citation type="submission" date="2018-06" db="EMBL/GenBank/DDBJ databases">
        <title>Sphaerisporangium craniellae sp. nov., isolated from a marine sponge in the South China Sea.</title>
        <authorList>
            <person name="Li L."/>
        </authorList>
    </citation>
    <scope>NUCLEOTIDE SEQUENCE [LARGE SCALE GENOMIC DNA]</scope>
    <source>
        <strain evidence="3 4">CCTCC AA 208026</strain>
    </source>
</reference>
<dbReference type="AlphaFoldDB" id="A0A367FMN7"/>
<dbReference type="SUPFAM" id="SSF117916">
    <property type="entry name" value="Fe-S cluster assembly (FSCA) domain-like"/>
    <property type="match status" value="1"/>
</dbReference>
<gene>
    <name evidence="3" type="primary">paaJ</name>
    <name evidence="3" type="ORF">DQ384_10520</name>
</gene>
<proteinExistence type="predicted"/>
<protein>
    <submittedName>
        <fullName evidence="3">Phenylacetate-CoA oxygenase subunit PaaJ</fullName>
    </submittedName>
</protein>
<name>A0A367FMN7_9ACTN</name>
<dbReference type="InterPro" id="IPR011883">
    <property type="entry name" value="PaaD-like"/>
</dbReference>
<dbReference type="Pfam" id="PF01883">
    <property type="entry name" value="FeS_assembly_P"/>
    <property type="match status" value="1"/>
</dbReference>
<evidence type="ECO:0000259" key="1">
    <source>
        <dbReference type="Pfam" id="PF01883"/>
    </source>
</evidence>
<dbReference type="InterPro" id="IPR034904">
    <property type="entry name" value="FSCA_dom_sf"/>
</dbReference>